<protein>
    <recommendedName>
        <fullName evidence="2">Pyrrolo-quinoline quinone repeat domain-containing protein</fullName>
    </recommendedName>
</protein>
<dbReference type="RefSeq" id="WP_136082975.1">
    <property type="nucleotide sequence ID" value="NZ_CAAHFG010000004.1"/>
</dbReference>
<feature type="chain" id="PRO_5025566061" description="Pyrrolo-quinoline quinone repeat domain-containing protein" evidence="1">
    <location>
        <begin position="20"/>
        <end position="393"/>
    </location>
</feature>
<dbReference type="PANTHER" id="PTHR34512:SF30">
    <property type="entry name" value="OUTER MEMBRANE PROTEIN ASSEMBLY FACTOR BAMB"/>
    <property type="match status" value="1"/>
</dbReference>
<accession>A0A6C2UDL7</accession>
<evidence type="ECO:0000256" key="1">
    <source>
        <dbReference type="SAM" id="SignalP"/>
    </source>
</evidence>
<name>A0A6C2UDL7_PONDE</name>
<feature type="domain" description="Pyrrolo-quinoline quinone repeat" evidence="2">
    <location>
        <begin position="76"/>
        <end position="317"/>
    </location>
</feature>
<reference evidence="3 4" key="1">
    <citation type="submission" date="2019-04" db="EMBL/GenBank/DDBJ databases">
        <authorList>
            <person name="Van Vliet M D."/>
        </authorList>
    </citation>
    <scope>NUCLEOTIDE SEQUENCE [LARGE SCALE GENOMIC DNA]</scope>
    <source>
        <strain evidence="3 4">F1</strain>
    </source>
</reference>
<feature type="signal peptide" evidence="1">
    <location>
        <begin position="1"/>
        <end position="19"/>
    </location>
</feature>
<dbReference type="EMBL" id="CAAHFG010000004">
    <property type="protein sequence ID" value="VGO17511.1"/>
    <property type="molecule type" value="Genomic_DNA"/>
</dbReference>
<evidence type="ECO:0000313" key="3">
    <source>
        <dbReference type="EMBL" id="VGO17511.1"/>
    </source>
</evidence>
<sequence>MEKWMGCLLVAAVAAGAVADDWHTWRGPNGDGISNEKGWNPMGAKTLWTKELGVGYSTVSVKGNKLYTMGHQEGTDIVYCLDAKSGEKIWDYSYPCKTGKYKGPRATPVVDGQFLYTVSREGELFCFEAESGQKKWSLDVLDETKNEDSRWGWGISTSAVVEGDLILLNIGKAGTAVDKHTGKIQWTSSGLQSYASPVVFTHKGKRLAAIFSAPGLQIVDAKSGKKIDDYGWETKYDINGADPLVIGDRIFISSGYDREAAMLDFSSGKLKKLWNSDVMKMQFSSAIHADGYIYGVTGQNKKKGHLRCIDMDGEEQWSMPIGFGSVIAADGKLIALGEKGTLYFAEISPKEYKEISSIETGLSQLCWTPPVLANGIVYCRNDKGTLVAVDVSK</sequence>
<proteinExistence type="predicted"/>
<dbReference type="SMART" id="SM00564">
    <property type="entry name" value="PQQ"/>
    <property type="match status" value="3"/>
</dbReference>
<dbReference type="PANTHER" id="PTHR34512">
    <property type="entry name" value="CELL SURFACE PROTEIN"/>
    <property type="match status" value="1"/>
</dbReference>
<gene>
    <name evidence="3" type="ORF">PDESU_06108</name>
</gene>
<dbReference type="Gene3D" id="2.130.10.10">
    <property type="entry name" value="YVTN repeat-like/Quinoprotein amine dehydrogenase"/>
    <property type="match status" value="1"/>
</dbReference>
<dbReference type="Pfam" id="PF13360">
    <property type="entry name" value="PQQ_2"/>
    <property type="match status" value="1"/>
</dbReference>
<dbReference type="Proteomes" id="UP000366872">
    <property type="component" value="Unassembled WGS sequence"/>
</dbReference>
<evidence type="ECO:0000313" key="4">
    <source>
        <dbReference type="Proteomes" id="UP000366872"/>
    </source>
</evidence>
<organism evidence="3 4">
    <name type="scientific">Pontiella desulfatans</name>
    <dbReference type="NCBI Taxonomy" id="2750659"/>
    <lineage>
        <taxon>Bacteria</taxon>
        <taxon>Pseudomonadati</taxon>
        <taxon>Kiritimatiellota</taxon>
        <taxon>Kiritimatiellia</taxon>
        <taxon>Kiritimatiellales</taxon>
        <taxon>Pontiellaceae</taxon>
        <taxon>Pontiella</taxon>
    </lineage>
</organism>
<dbReference type="AlphaFoldDB" id="A0A6C2UDL7"/>
<dbReference type="InterPro" id="IPR002372">
    <property type="entry name" value="PQQ_rpt_dom"/>
</dbReference>
<dbReference type="InterPro" id="IPR011047">
    <property type="entry name" value="Quinoprotein_ADH-like_sf"/>
</dbReference>
<evidence type="ECO:0000259" key="2">
    <source>
        <dbReference type="Pfam" id="PF13360"/>
    </source>
</evidence>
<dbReference type="SUPFAM" id="SSF50998">
    <property type="entry name" value="Quinoprotein alcohol dehydrogenase-like"/>
    <property type="match status" value="1"/>
</dbReference>
<dbReference type="InterPro" id="IPR015943">
    <property type="entry name" value="WD40/YVTN_repeat-like_dom_sf"/>
</dbReference>
<keyword evidence="1" id="KW-0732">Signal</keyword>
<dbReference type="InterPro" id="IPR018391">
    <property type="entry name" value="PQQ_b-propeller_rpt"/>
</dbReference>
<keyword evidence="4" id="KW-1185">Reference proteome</keyword>